<keyword evidence="1" id="KW-0472">Membrane</keyword>
<evidence type="ECO:0000256" key="1">
    <source>
        <dbReference type="SAM" id="Phobius"/>
    </source>
</evidence>
<dbReference type="InterPro" id="IPR018643">
    <property type="entry name" value="DUF2069_membrane"/>
</dbReference>
<organism evidence="2 3">
    <name type="scientific">Roseateles paludis</name>
    <dbReference type="NCBI Taxonomy" id="3145238"/>
    <lineage>
        <taxon>Bacteria</taxon>
        <taxon>Pseudomonadati</taxon>
        <taxon>Pseudomonadota</taxon>
        <taxon>Betaproteobacteria</taxon>
        <taxon>Burkholderiales</taxon>
        <taxon>Sphaerotilaceae</taxon>
        <taxon>Roseateles</taxon>
    </lineage>
</organism>
<protein>
    <submittedName>
        <fullName evidence="2">DUF2069 domain-containing protein</fullName>
    </submittedName>
</protein>
<comment type="caution">
    <text evidence="2">The sequence shown here is derived from an EMBL/GenBank/DDBJ whole genome shotgun (WGS) entry which is preliminary data.</text>
</comment>
<name>A0ABV0G3Q8_9BURK</name>
<reference evidence="2 3" key="1">
    <citation type="submission" date="2024-05" db="EMBL/GenBank/DDBJ databases">
        <title>Roseateles sp. DJS-2-20 16S ribosomal RNA gene Genome sequencing and assembly.</title>
        <authorList>
            <person name="Woo H."/>
        </authorList>
    </citation>
    <scope>NUCLEOTIDE SEQUENCE [LARGE SCALE GENOMIC DNA]</scope>
    <source>
        <strain evidence="2 3">DJS-2-20</strain>
    </source>
</reference>
<gene>
    <name evidence="2" type="ORF">ABDJ85_12875</name>
</gene>
<accession>A0ABV0G3Q8</accession>
<dbReference type="Proteomes" id="UP001495147">
    <property type="component" value="Unassembled WGS sequence"/>
</dbReference>
<dbReference type="RefSeq" id="WP_347705184.1">
    <property type="nucleotide sequence ID" value="NZ_JBDPZD010000003.1"/>
</dbReference>
<dbReference type="EMBL" id="JBDPZD010000003">
    <property type="protein sequence ID" value="MEO3692366.1"/>
    <property type="molecule type" value="Genomic_DNA"/>
</dbReference>
<feature type="transmembrane region" description="Helical" evidence="1">
    <location>
        <begin position="21"/>
        <end position="42"/>
    </location>
</feature>
<keyword evidence="1" id="KW-1133">Transmembrane helix</keyword>
<evidence type="ECO:0000313" key="2">
    <source>
        <dbReference type="EMBL" id="MEO3692366.1"/>
    </source>
</evidence>
<proteinExistence type="predicted"/>
<feature type="transmembrane region" description="Helical" evidence="1">
    <location>
        <begin position="96"/>
        <end position="115"/>
    </location>
</feature>
<evidence type="ECO:0000313" key="3">
    <source>
        <dbReference type="Proteomes" id="UP001495147"/>
    </source>
</evidence>
<keyword evidence="3" id="KW-1185">Reference proteome</keyword>
<dbReference type="Pfam" id="PF09842">
    <property type="entry name" value="DUF2069"/>
    <property type="match status" value="1"/>
</dbReference>
<keyword evidence="1" id="KW-0812">Transmembrane</keyword>
<sequence>MLPDPSPRTQASAAERLSRSLTLGGVLALFALCLAWEAWLAPTGRGTLAVKALPLLLPLAGLWRYRLYTYRWVSLFVWLYATEGLMRMGAEPGIGRWLAVGEVILSVLIFVGCSMQVRQRLGAAKAA</sequence>